<evidence type="ECO:0000313" key="3">
    <source>
        <dbReference type="Proteomes" id="UP000053676"/>
    </source>
</evidence>
<reference evidence="3" key="1">
    <citation type="journal article" date="2014" name="Nat. Genet.">
        <title>Genome of the human hookworm Necator americanus.</title>
        <authorList>
            <person name="Tang Y.T."/>
            <person name="Gao X."/>
            <person name="Rosa B.A."/>
            <person name="Abubucker S."/>
            <person name="Hallsworth-Pepin K."/>
            <person name="Martin J."/>
            <person name="Tyagi R."/>
            <person name="Heizer E."/>
            <person name="Zhang X."/>
            <person name="Bhonagiri-Palsikar V."/>
            <person name="Minx P."/>
            <person name="Warren W.C."/>
            <person name="Wang Q."/>
            <person name="Zhan B."/>
            <person name="Hotez P.J."/>
            <person name="Sternberg P.W."/>
            <person name="Dougall A."/>
            <person name="Gaze S.T."/>
            <person name="Mulvenna J."/>
            <person name="Sotillo J."/>
            <person name="Ranganathan S."/>
            <person name="Rabelo E.M."/>
            <person name="Wilson R.K."/>
            <person name="Felgner P.L."/>
            <person name="Bethony J."/>
            <person name="Hawdon J.M."/>
            <person name="Gasser R.B."/>
            <person name="Loukas A."/>
            <person name="Mitreva M."/>
        </authorList>
    </citation>
    <scope>NUCLEOTIDE SEQUENCE [LARGE SCALE GENOMIC DNA]</scope>
</reference>
<feature type="region of interest" description="Disordered" evidence="1">
    <location>
        <begin position="1"/>
        <end position="86"/>
    </location>
</feature>
<keyword evidence="3" id="KW-1185">Reference proteome</keyword>
<dbReference type="Proteomes" id="UP000053676">
    <property type="component" value="Unassembled WGS sequence"/>
</dbReference>
<proteinExistence type="predicted"/>
<name>W2U146_NECAM</name>
<accession>W2U146</accession>
<gene>
    <name evidence="2" type="ORF">NECAME_01204</name>
</gene>
<dbReference type="AlphaFoldDB" id="W2U146"/>
<evidence type="ECO:0000313" key="2">
    <source>
        <dbReference type="EMBL" id="ETN87047.1"/>
    </source>
</evidence>
<evidence type="ECO:0000256" key="1">
    <source>
        <dbReference type="SAM" id="MobiDB-lite"/>
    </source>
</evidence>
<feature type="compositionally biased region" description="Basic and acidic residues" evidence="1">
    <location>
        <begin position="23"/>
        <end position="32"/>
    </location>
</feature>
<dbReference type="EMBL" id="KI657456">
    <property type="protein sequence ID" value="ETN87047.1"/>
    <property type="molecule type" value="Genomic_DNA"/>
</dbReference>
<feature type="compositionally biased region" description="Basic and acidic residues" evidence="1">
    <location>
        <begin position="59"/>
        <end position="68"/>
    </location>
</feature>
<feature type="non-terminal residue" evidence="2">
    <location>
        <position position="86"/>
    </location>
</feature>
<dbReference type="KEGG" id="nai:NECAME_01204"/>
<sequence>HSSKAGSETHLPSIDEESQLLKSPDEDPKSRANSDLTSEEFAAVHVRQRSSSSLTSSSSHEERPRSYSELDTQGGFGSRFSPNVAR</sequence>
<feature type="non-terminal residue" evidence="2">
    <location>
        <position position="1"/>
    </location>
</feature>
<protein>
    <submittedName>
        <fullName evidence="2">Uncharacterized protein</fullName>
    </submittedName>
</protein>
<organism evidence="2 3">
    <name type="scientific">Necator americanus</name>
    <name type="common">Human hookworm</name>
    <dbReference type="NCBI Taxonomy" id="51031"/>
    <lineage>
        <taxon>Eukaryota</taxon>
        <taxon>Metazoa</taxon>
        <taxon>Ecdysozoa</taxon>
        <taxon>Nematoda</taxon>
        <taxon>Chromadorea</taxon>
        <taxon>Rhabditida</taxon>
        <taxon>Rhabditina</taxon>
        <taxon>Rhabditomorpha</taxon>
        <taxon>Strongyloidea</taxon>
        <taxon>Ancylostomatidae</taxon>
        <taxon>Bunostominae</taxon>
        <taxon>Necator</taxon>
    </lineage>
</organism>